<comment type="caution">
    <text evidence="2">The sequence shown here is derived from an EMBL/GenBank/DDBJ whole genome shotgun (WGS) entry which is preliminary data.</text>
</comment>
<organism evidence="2 3">
    <name type="scientific">Dolosigranulum pigrum</name>
    <dbReference type="NCBI Taxonomy" id="29394"/>
    <lineage>
        <taxon>Bacteria</taxon>
        <taxon>Bacillati</taxon>
        <taxon>Bacillota</taxon>
        <taxon>Bacilli</taxon>
        <taxon>Lactobacillales</taxon>
        <taxon>Carnobacteriaceae</taxon>
        <taxon>Dolosigranulum</taxon>
    </lineage>
</organism>
<gene>
    <name evidence="2" type="ORF">B8A44_07690</name>
</gene>
<name>A0A328KSB8_9LACT</name>
<feature type="region of interest" description="Disordered" evidence="1">
    <location>
        <begin position="26"/>
        <end position="46"/>
    </location>
</feature>
<feature type="compositionally biased region" description="Basic and acidic residues" evidence="1">
    <location>
        <begin position="33"/>
        <end position="46"/>
    </location>
</feature>
<evidence type="ECO:0000256" key="1">
    <source>
        <dbReference type="SAM" id="MobiDB-lite"/>
    </source>
</evidence>
<proteinExistence type="predicted"/>
<reference evidence="2 3" key="1">
    <citation type="submission" date="2017-03" db="EMBL/GenBank/DDBJ databases">
        <title>wgs assembly of Dolosigranulum pigrum KPL CDC strains.</title>
        <authorList>
            <person name="Brugger S.D."/>
            <person name="Pettigrew M."/>
            <person name="Kong Y."/>
            <person name="Lemon K.P."/>
        </authorList>
    </citation>
    <scope>NUCLEOTIDE SEQUENCE [LARGE SCALE GENOMIC DNA]</scope>
    <source>
        <strain evidence="2 3">KPL1931_CDC4294-98</strain>
    </source>
</reference>
<evidence type="ECO:0000313" key="2">
    <source>
        <dbReference type="EMBL" id="RAN62422.1"/>
    </source>
</evidence>
<accession>A0A328KSB8</accession>
<protein>
    <submittedName>
        <fullName evidence="2">Uncharacterized protein</fullName>
    </submittedName>
</protein>
<evidence type="ECO:0000313" key="3">
    <source>
        <dbReference type="Proteomes" id="UP000249099"/>
    </source>
</evidence>
<dbReference type="Proteomes" id="UP000249099">
    <property type="component" value="Unassembled WGS sequence"/>
</dbReference>
<dbReference type="EMBL" id="NAQV01000023">
    <property type="protein sequence ID" value="RAN62422.1"/>
    <property type="molecule type" value="Genomic_DNA"/>
</dbReference>
<dbReference type="AlphaFoldDB" id="A0A328KSB8"/>
<dbReference type="RefSeq" id="WP_112790370.1">
    <property type="nucleotide sequence ID" value="NZ_NAQV01000023.1"/>
</dbReference>
<sequence length="161" mass="18357">MARKDTFREDRNTVVDNLLNDDISDTNSFKNNLHVDEDEKDSDEPKKNDITIEEANDSSSIQEVNVVETDSEIATNELKANNAHIDLSKSLDNKTVTKTIRIPEYIDEAIRDITYQDNGKKVPGSRGFIKTLATNGIIRELVEIGYFDEKALDLLDRYDFE</sequence>